<evidence type="ECO:0000256" key="5">
    <source>
        <dbReference type="SAM" id="SignalP"/>
    </source>
</evidence>
<dbReference type="InterPro" id="IPR046960">
    <property type="entry name" value="PPR_At4g14850-like_plant"/>
</dbReference>
<evidence type="ECO:0000256" key="1">
    <source>
        <dbReference type="ARBA" id="ARBA00006643"/>
    </source>
</evidence>
<feature type="compositionally biased region" description="Basic residues" evidence="4">
    <location>
        <begin position="627"/>
        <end position="636"/>
    </location>
</feature>
<dbReference type="InterPro" id="IPR046849">
    <property type="entry name" value="E2_motif"/>
</dbReference>
<dbReference type="Gene3D" id="1.25.40.10">
    <property type="entry name" value="Tetratricopeptide repeat domain"/>
    <property type="match status" value="13"/>
</dbReference>
<feature type="repeat" description="PPR" evidence="3">
    <location>
        <begin position="113"/>
        <end position="147"/>
    </location>
</feature>
<evidence type="ECO:0000313" key="8">
    <source>
        <dbReference type="Proteomes" id="UP000237000"/>
    </source>
</evidence>
<feature type="repeat" description="PPR" evidence="3">
    <location>
        <begin position="1231"/>
        <end position="1265"/>
    </location>
</feature>
<feature type="repeat" description="PPR" evidence="3">
    <location>
        <begin position="580"/>
        <end position="614"/>
    </location>
</feature>
<dbReference type="InterPro" id="IPR002885">
    <property type="entry name" value="PPR_rpt"/>
</dbReference>
<dbReference type="FunFam" id="1.25.40.10:FF:000780">
    <property type="entry name" value="Pentatricopeptide repeat-containing protein isoform A"/>
    <property type="match status" value="2"/>
</dbReference>
<dbReference type="PROSITE" id="PS51375">
    <property type="entry name" value="PPR"/>
    <property type="match status" value="12"/>
</dbReference>
<evidence type="ECO:0000313" key="7">
    <source>
        <dbReference type="EMBL" id="PON61908.1"/>
    </source>
</evidence>
<gene>
    <name evidence="7" type="ORF">TorRG33x02_280750</name>
</gene>
<organism evidence="7 8">
    <name type="scientific">Trema orientale</name>
    <name type="common">Charcoal tree</name>
    <name type="synonym">Celtis orientalis</name>
    <dbReference type="NCBI Taxonomy" id="63057"/>
    <lineage>
        <taxon>Eukaryota</taxon>
        <taxon>Viridiplantae</taxon>
        <taxon>Streptophyta</taxon>
        <taxon>Embryophyta</taxon>
        <taxon>Tracheophyta</taxon>
        <taxon>Spermatophyta</taxon>
        <taxon>Magnoliopsida</taxon>
        <taxon>eudicotyledons</taxon>
        <taxon>Gunneridae</taxon>
        <taxon>Pentapetalae</taxon>
        <taxon>rosids</taxon>
        <taxon>fabids</taxon>
        <taxon>Rosales</taxon>
        <taxon>Cannabaceae</taxon>
        <taxon>Trema</taxon>
    </lineage>
</organism>
<keyword evidence="5" id="KW-0732">Signal</keyword>
<feature type="repeat" description="PPR" evidence="3">
    <location>
        <begin position="1130"/>
        <end position="1164"/>
    </location>
</feature>
<evidence type="ECO:0000256" key="2">
    <source>
        <dbReference type="ARBA" id="ARBA00022737"/>
    </source>
</evidence>
<dbReference type="InterPro" id="IPR011990">
    <property type="entry name" value="TPR-like_helical_dom_sf"/>
</dbReference>
<dbReference type="FunFam" id="1.25.40.10:FF:000031">
    <property type="entry name" value="Pentatricopeptide repeat-containing protein mitochondrial"/>
    <property type="match status" value="1"/>
</dbReference>
<dbReference type="PANTHER" id="PTHR47926:SF370">
    <property type="entry name" value="DYW DOMAIN-CONTAINING PROTEIN"/>
    <property type="match status" value="1"/>
</dbReference>
<evidence type="ECO:0000259" key="6">
    <source>
        <dbReference type="Pfam" id="PF14432"/>
    </source>
</evidence>
<dbReference type="InterPro" id="IPR032867">
    <property type="entry name" value="DYW_dom"/>
</dbReference>
<proteinExistence type="inferred from homology"/>
<dbReference type="GO" id="GO:0008270">
    <property type="term" value="F:zinc ion binding"/>
    <property type="evidence" value="ECO:0007669"/>
    <property type="project" value="InterPro"/>
</dbReference>
<dbReference type="STRING" id="63057.A0A2P5CLI0"/>
<reference evidence="8" key="1">
    <citation type="submission" date="2016-06" db="EMBL/GenBank/DDBJ databases">
        <title>Parallel loss of symbiosis genes in relatives of nitrogen-fixing non-legume Parasponia.</title>
        <authorList>
            <person name="Van Velzen R."/>
            <person name="Holmer R."/>
            <person name="Bu F."/>
            <person name="Rutten L."/>
            <person name="Van Zeijl A."/>
            <person name="Liu W."/>
            <person name="Santuari L."/>
            <person name="Cao Q."/>
            <person name="Sharma T."/>
            <person name="Shen D."/>
            <person name="Roswanjaya Y."/>
            <person name="Wardhani T."/>
            <person name="Kalhor M.S."/>
            <person name="Jansen J."/>
            <person name="Van den Hoogen J."/>
            <person name="Gungor B."/>
            <person name="Hartog M."/>
            <person name="Hontelez J."/>
            <person name="Verver J."/>
            <person name="Yang W.-C."/>
            <person name="Schijlen E."/>
            <person name="Repin R."/>
            <person name="Schilthuizen M."/>
            <person name="Schranz E."/>
            <person name="Heidstra R."/>
            <person name="Miyata K."/>
            <person name="Fedorova E."/>
            <person name="Kohlen W."/>
            <person name="Bisseling T."/>
            <person name="Smit S."/>
            <person name="Geurts R."/>
        </authorList>
    </citation>
    <scope>NUCLEOTIDE SEQUENCE [LARGE SCALE GENOMIC DNA]</scope>
    <source>
        <strain evidence="8">cv. RG33-2</strain>
    </source>
</reference>
<feature type="repeat" description="PPR" evidence="3">
    <location>
        <begin position="277"/>
        <end position="311"/>
    </location>
</feature>
<feature type="region of interest" description="Disordered" evidence="4">
    <location>
        <begin position="623"/>
        <end position="664"/>
    </location>
</feature>
<sequence length="1529" mass="170326">MPHLNPLPHLASCLLLLPLRHLSTKCLLFHHHHHHPSSSEQSYMELSQGFYEAMKACSALGSTPLARKLHAQLVSIGLDSSTFLLNHLLHMYSACGTIDDASRVFASIGKNRNVFTWNTMINGLVGSGRMREAEKLFDEMPHRDSVSWTTMMSGYFHNGQPAETIRVFSSMLRCCDSVSDPFSISCSMKACGSLGIVELARQLHSVVERLDFRTNMPIQSSVIDMYIKCNAVASAEKVFLRIQKPSLFCWNSMIYGYSKLYGVGRAFDMFNQMPERDYVSWNTMISIFSQHGFVVESLSTFVEMWKSGFRTNPLTYASVLSACASTHDLRWGSHLHARIVRMEPNLDVHVGSGLIDMYAKCGHLSFARQVFNSLSEHNAVSWTSLISGVAQFGLEEEALVLFNQMRKAPVAIDEFTLATVLGVCSGKKYVMVGEQLQGYTIKAGMDSSVPVGNALVTMYVKCGNTHKANHAFGLMPIRDIISWTTMITGYSQVGNVEKARAFFDKMPDRNVITWNSMLGTYVQNGYWEEGLKLYKLMRRKGVNPDWITYATAMSACANLTVLKLGTQIVAHAERLGFGSNVSVANSFVTMYSKCGRMEEAQKVFDSICDKNLISWNAITTGYAQNGHGKKPPRPRPRPPPTCGGSPNASLESSPSPRIMPPPTATSPLGFYEAMKACSALGSTPLARKLHAQLVSIGLDSSTFLLNHLLHMYSACGTIDDASRVFASIGKNRNVFTWNTMINGLVGSGRMREAEKLFDEMPHRDSVSWTTMMSGYFHNGQPAETIRVFSSMLRCCDSVSDPFSISCSMKACGSLGIVELARQLHSVVERLDFRTNMPIQSSVIDMYIKCNAVASAEKVFLRIEKPSLFCWNSMIYGYSKLYGVGRAFDMFNQMPERDYVSWNTMISIFSQRGFVVESLSTFVEMWKSGFRTNPLTYASVLSACASTYDLRWGSHLHARIVRMEPNLDVHVGSGLIDMYAKCGHLSFARQVFNSLSEHNAVSWTSLISGVAQFGLEEEALVLFNQMRKAPVAIDEFTLATVLGVCSGKKYVMVGEQLQGYTIKAGMDSSVPVGNALVTMYVKCGNTHKANHAFGLMPIRDIISWTTMITGYSQVGNVEKARAFFDKMPDRNVITWNSMLGTYVQNGYWEEGLKLYKLMRRKGVNPDWITYATAMSACANLTVLKLGTQIVAHAERLGFGSNVSVANSFVTMYSKCGRMEEAQKVFDSICDKNLISWNAITTGYAQNGHGKKVIEIFEDMMKMGCKPDHISFLSVLSGCSHSGLINEGKHYFSSMTKDFGISPTSEHFACMVDLLGRAGLLEEAKNLIDEFPSKPSAAICGALLSACRIHHNSNLAEFAARNLLELDVEDSGCYVLLANIYSDSGKLEAFANVRKLMREKGIQKSPGCSWIEVDNRVHVFTVNDTNHPKIKDIYRMLEEIIREIEGTGHYVSPTSTLRSQRYHSEKLAVAFGLISLPTWMPIHVMKNLRVCHDCHLVIKLISLVTSRELIVRDGYRFHHFKNGICSCGDFW</sequence>
<dbReference type="PANTHER" id="PTHR47926">
    <property type="entry name" value="PENTATRICOPEPTIDE REPEAT-CONTAINING PROTEIN"/>
    <property type="match status" value="1"/>
</dbReference>
<feature type="compositionally biased region" description="Polar residues" evidence="4">
    <location>
        <begin position="644"/>
        <end position="655"/>
    </location>
</feature>
<dbReference type="InParanoid" id="A0A2P5CLI0"/>
<feature type="domain" description="DYW" evidence="6">
    <location>
        <begin position="1460"/>
        <end position="1529"/>
    </location>
</feature>
<dbReference type="Pfam" id="PF20431">
    <property type="entry name" value="E_motif"/>
    <property type="match status" value="1"/>
</dbReference>
<feature type="repeat" description="PPR" evidence="3">
    <location>
        <begin position="897"/>
        <end position="931"/>
    </location>
</feature>
<dbReference type="FunFam" id="1.25.40.10:FF:001063">
    <property type="entry name" value="Pentatricopeptide repeat-containing protein isoform A"/>
    <property type="match status" value="2"/>
</dbReference>
<feature type="repeat" description="PPR" evidence="3">
    <location>
        <begin position="510"/>
        <end position="544"/>
    </location>
</feature>
<dbReference type="GO" id="GO:0009451">
    <property type="term" value="P:RNA modification"/>
    <property type="evidence" value="ECO:0007669"/>
    <property type="project" value="InterPro"/>
</dbReference>
<name>A0A2P5CLI0_TREOI</name>
<feature type="repeat" description="PPR" evidence="3">
    <location>
        <begin position="378"/>
        <end position="412"/>
    </location>
</feature>
<feature type="repeat" description="PPR" evidence="3">
    <location>
        <begin position="479"/>
        <end position="509"/>
    </location>
</feature>
<keyword evidence="2" id="KW-0677">Repeat</keyword>
<dbReference type="Pfam" id="PF01535">
    <property type="entry name" value="PPR"/>
    <property type="match status" value="10"/>
</dbReference>
<feature type="chain" id="PRO_5015143139" evidence="5">
    <location>
        <begin position="25"/>
        <end position="1529"/>
    </location>
</feature>
<dbReference type="Pfam" id="PF14432">
    <property type="entry name" value="DYW_deaminase"/>
    <property type="match status" value="1"/>
</dbReference>
<dbReference type="InterPro" id="IPR046848">
    <property type="entry name" value="E_motif"/>
</dbReference>
<dbReference type="Pfam" id="PF20430">
    <property type="entry name" value="Eplus_motif"/>
    <property type="match status" value="1"/>
</dbReference>
<evidence type="ECO:0000256" key="4">
    <source>
        <dbReference type="SAM" id="MobiDB-lite"/>
    </source>
</evidence>
<keyword evidence="8" id="KW-1185">Reference proteome</keyword>
<accession>A0A2P5CLI0</accession>
<protein>
    <submittedName>
        <fullName evidence="7">DYW domain containing protein</fullName>
    </submittedName>
</protein>
<dbReference type="Pfam" id="PF13041">
    <property type="entry name" value="PPR_2"/>
    <property type="match status" value="5"/>
</dbReference>
<comment type="similarity">
    <text evidence="1">Belongs to the PPR family. PCMP-H subfamily.</text>
</comment>
<feature type="repeat" description="PPR" evidence="3">
    <location>
        <begin position="733"/>
        <end position="767"/>
    </location>
</feature>
<feature type="repeat" description="PPR" evidence="3">
    <location>
        <begin position="1099"/>
        <end position="1129"/>
    </location>
</feature>
<feature type="repeat" description="PPR" evidence="3">
    <location>
        <begin position="998"/>
        <end position="1032"/>
    </location>
</feature>
<dbReference type="OrthoDB" id="185373at2759"/>
<feature type="signal peptide" evidence="5">
    <location>
        <begin position="1"/>
        <end position="24"/>
    </location>
</feature>
<dbReference type="FunFam" id="1.25.40.10:FF:000366">
    <property type="entry name" value="Pentatricopeptide (PPR) repeat-containing protein"/>
    <property type="match status" value="1"/>
</dbReference>
<dbReference type="GO" id="GO:0003723">
    <property type="term" value="F:RNA binding"/>
    <property type="evidence" value="ECO:0007669"/>
    <property type="project" value="InterPro"/>
</dbReference>
<dbReference type="NCBIfam" id="TIGR00756">
    <property type="entry name" value="PPR"/>
    <property type="match status" value="11"/>
</dbReference>
<dbReference type="FunFam" id="1.25.40.10:FF:000442">
    <property type="entry name" value="Pentatricopeptide repeat-containing protein At3g49710"/>
    <property type="match status" value="2"/>
</dbReference>
<evidence type="ECO:0000256" key="3">
    <source>
        <dbReference type="PROSITE-ProRule" id="PRU00708"/>
    </source>
</evidence>
<dbReference type="FunFam" id="1.25.40.10:FF:000073">
    <property type="entry name" value="Pentatricopeptide repeat-containing protein chloroplastic"/>
    <property type="match status" value="2"/>
</dbReference>
<dbReference type="Proteomes" id="UP000237000">
    <property type="component" value="Unassembled WGS sequence"/>
</dbReference>
<dbReference type="EMBL" id="JXTC01000352">
    <property type="protein sequence ID" value="PON61908.1"/>
    <property type="molecule type" value="Genomic_DNA"/>
</dbReference>
<comment type="caution">
    <text evidence="7">The sequence shown here is derived from an EMBL/GenBank/DDBJ whole genome shotgun (WGS) entry which is preliminary data.</text>
</comment>